<feature type="domain" description="CopG-like ribbon-helix-helix" evidence="1">
    <location>
        <begin position="17"/>
        <end position="51"/>
    </location>
</feature>
<dbReference type="Proteomes" id="UP001600941">
    <property type="component" value="Unassembled WGS sequence"/>
</dbReference>
<dbReference type="RefSeq" id="WP_148392924.1">
    <property type="nucleotide sequence ID" value="NZ_AP031413.1"/>
</dbReference>
<dbReference type="SUPFAM" id="SSF47598">
    <property type="entry name" value="Ribbon-helix-helix"/>
    <property type="match status" value="1"/>
</dbReference>
<dbReference type="InterPro" id="IPR013321">
    <property type="entry name" value="Arc_rbn_hlx_hlx"/>
</dbReference>
<gene>
    <name evidence="2" type="ORF">K340107D12_25030</name>
</gene>
<dbReference type="Pfam" id="PF07878">
    <property type="entry name" value="RHH_5"/>
    <property type="match status" value="1"/>
</dbReference>
<comment type="caution">
    <text evidence="2">The sequence shown here is derived from an EMBL/GenBank/DDBJ whole genome shotgun (WGS) entry which is preliminary data.</text>
</comment>
<evidence type="ECO:0000259" key="1">
    <source>
        <dbReference type="Pfam" id="PF07878"/>
    </source>
</evidence>
<dbReference type="InterPro" id="IPR010985">
    <property type="entry name" value="Ribbon_hlx_hlx"/>
</dbReference>
<keyword evidence="3" id="KW-1185">Reference proteome</keyword>
<reference evidence="2 3" key="1">
    <citation type="submission" date="2024-04" db="EMBL/GenBank/DDBJ databases">
        <title>Defined microbial consortia suppress multidrug-resistant proinflammatory Enterobacteriaceae via ecological control.</title>
        <authorList>
            <person name="Furuichi M."/>
            <person name="Kawaguchi T."/>
            <person name="Pust M."/>
            <person name="Yasuma K."/>
            <person name="Plichta D."/>
            <person name="Hasegawa N."/>
            <person name="Ohya T."/>
            <person name="Bhattarai S."/>
            <person name="Sasajima S."/>
            <person name="Aoto Y."/>
            <person name="Tuganbaev T."/>
            <person name="Yaginuma M."/>
            <person name="Ueda M."/>
            <person name="Okahashi N."/>
            <person name="Amafuji K."/>
            <person name="Kiridooshi Y."/>
            <person name="Sugita K."/>
            <person name="Strazar M."/>
            <person name="Skelly A."/>
            <person name="Suda W."/>
            <person name="Hattori M."/>
            <person name="Nakamoto N."/>
            <person name="Caballero S."/>
            <person name="Norman J."/>
            <person name="Olle B."/>
            <person name="Tanoue T."/>
            <person name="Arita M."/>
            <person name="Bucci V."/>
            <person name="Atarashi K."/>
            <person name="Xavier R."/>
            <person name="Honda K."/>
        </authorList>
    </citation>
    <scope>NUCLEOTIDE SEQUENCE [LARGE SCALE GENOMIC DNA]</scope>
    <source>
        <strain evidence="3">k34-0107-D12</strain>
    </source>
</reference>
<dbReference type="EMBL" id="BAABZQ010000001">
    <property type="protein sequence ID" value="GAA6499687.1"/>
    <property type="molecule type" value="Genomic_DNA"/>
</dbReference>
<evidence type="ECO:0000313" key="3">
    <source>
        <dbReference type="Proteomes" id="UP001600941"/>
    </source>
</evidence>
<protein>
    <submittedName>
        <fullName evidence="2">PTS ascorbate transporter subunit IIC</fullName>
    </submittedName>
</protein>
<dbReference type="Gene3D" id="1.10.1220.10">
    <property type="entry name" value="Met repressor-like"/>
    <property type="match status" value="1"/>
</dbReference>
<name>A0ABQ0BTE8_9FIRM</name>
<accession>A0ABQ0BTE8</accession>
<evidence type="ECO:0000313" key="2">
    <source>
        <dbReference type="EMBL" id="GAA6499687.1"/>
    </source>
</evidence>
<proteinExistence type="predicted"/>
<sequence length="65" mass="7684">MENKPKEKQKKQVPLRLSASLYNDLAQWAEDDFRSVNGQIEYLLTECVKHRKKTRKNSTEESESE</sequence>
<dbReference type="InterPro" id="IPR012869">
    <property type="entry name" value="RHH_5"/>
</dbReference>
<organism evidence="2 3">
    <name type="scientific">Blautia parvula</name>
    <dbReference type="NCBI Taxonomy" id="2877527"/>
    <lineage>
        <taxon>Bacteria</taxon>
        <taxon>Bacillati</taxon>
        <taxon>Bacillota</taxon>
        <taxon>Clostridia</taxon>
        <taxon>Lachnospirales</taxon>
        <taxon>Lachnospiraceae</taxon>
        <taxon>Blautia</taxon>
    </lineage>
</organism>